<gene>
    <name evidence="2" type="ORF">BG011_007615</name>
</gene>
<dbReference type="EMBL" id="JAAAJA010000595">
    <property type="protein sequence ID" value="KAG0251418.1"/>
    <property type="molecule type" value="Genomic_DNA"/>
</dbReference>
<name>A0A9P6PS72_9FUNG</name>
<dbReference type="OrthoDB" id="10262609at2759"/>
<dbReference type="Proteomes" id="UP000726737">
    <property type="component" value="Unassembled WGS sequence"/>
</dbReference>
<sequence>AETSLYERFLKLSRTRKMITDKLIIIPSQDVSDQPTSMGTRQIMSRSRDE</sequence>
<evidence type="ECO:0000313" key="2">
    <source>
        <dbReference type="EMBL" id="KAG0251418.1"/>
    </source>
</evidence>
<evidence type="ECO:0000313" key="3">
    <source>
        <dbReference type="Proteomes" id="UP000726737"/>
    </source>
</evidence>
<organism evidence="2 3">
    <name type="scientific">Mortierella polycephala</name>
    <dbReference type="NCBI Taxonomy" id="41804"/>
    <lineage>
        <taxon>Eukaryota</taxon>
        <taxon>Fungi</taxon>
        <taxon>Fungi incertae sedis</taxon>
        <taxon>Mucoromycota</taxon>
        <taxon>Mortierellomycotina</taxon>
        <taxon>Mortierellomycetes</taxon>
        <taxon>Mortierellales</taxon>
        <taxon>Mortierellaceae</taxon>
        <taxon>Mortierella</taxon>
    </lineage>
</organism>
<evidence type="ECO:0000256" key="1">
    <source>
        <dbReference type="SAM" id="MobiDB-lite"/>
    </source>
</evidence>
<accession>A0A9P6PS72</accession>
<feature type="region of interest" description="Disordered" evidence="1">
    <location>
        <begin position="30"/>
        <end position="50"/>
    </location>
</feature>
<reference evidence="2" key="1">
    <citation type="journal article" date="2020" name="Fungal Divers.">
        <title>Resolving the Mortierellaceae phylogeny through synthesis of multi-gene phylogenetics and phylogenomics.</title>
        <authorList>
            <person name="Vandepol N."/>
            <person name="Liber J."/>
            <person name="Desiro A."/>
            <person name="Na H."/>
            <person name="Kennedy M."/>
            <person name="Barry K."/>
            <person name="Grigoriev I.V."/>
            <person name="Miller A.N."/>
            <person name="O'Donnell K."/>
            <person name="Stajich J.E."/>
            <person name="Bonito G."/>
        </authorList>
    </citation>
    <scope>NUCLEOTIDE SEQUENCE</scope>
    <source>
        <strain evidence="2">KOD948</strain>
    </source>
</reference>
<feature type="non-terminal residue" evidence="2">
    <location>
        <position position="1"/>
    </location>
</feature>
<proteinExistence type="predicted"/>
<keyword evidence="3" id="KW-1185">Reference proteome</keyword>
<protein>
    <submittedName>
        <fullName evidence="2">Uncharacterized protein</fullName>
    </submittedName>
</protein>
<comment type="caution">
    <text evidence="2">The sequence shown here is derived from an EMBL/GenBank/DDBJ whole genome shotgun (WGS) entry which is preliminary data.</text>
</comment>
<dbReference type="AlphaFoldDB" id="A0A9P6PS72"/>